<protein>
    <submittedName>
        <fullName evidence="1">Uncharacterized protein</fullName>
    </submittedName>
</protein>
<organism evidence="1 2">
    <name type="scientific">Tritrichomonas musculus</name>
    <dbReference type="NCBI Taxonomy" id="1915356"/>
    <lineage>
        <taxon>Eukaryota</taxon>
        <taxon>Metamonada</taxon>
        <taxon>Parabasalia</taxon>
        <taxon>Tritrichomonadida</taxon>
        <taxon>Tritrichomonadidae</taxon>
        <taxon>Tritrichomonas</taxon>
    </lineage>
</organism>
<accession>A0ABR2KHV3</accession>
<keyword evidence="2" id="KW-1185">Reference proteome</keyword>
<comment type="caution">
    <text evidence="1">The sequence shown here is derived from an EMBL/GenBank/DDBJ whole genome shotgun (WGS) entry which is preliminary data.</text>
</comment>
<sequence length="131" mass="14852">MTGTNRQATGVGGTTGRKFTIYVDVEPFEGYEKSDVKFPRIGYSQTYETWNFELNNGPVNLGKNPRVYHDFLKDGGISVPVTGGGANQNGHVKIYFDGCYKFPLYRLGDDEESFKVILKDYYNRLQDPNDM</sequence>
<evidence type="ECO:0000313" key="2">
    <source>
        <dbReference type="Proteomes" id="UP001470230"/>
    </source>
</evidence>
<proteinExistence type="predicted"/>
<dbReference type="EMBL" id="JAPFFF010000005">
    <property type="protein sequence ID" value="KAK8890644.1"/>
    <property type="molecule type" value="Genomic_DNA"/>
</dbReference>
<gene>
    <name evidence="1" type="ORF">M9Y10_035427</name>
</gene>
<name>A0ABR2KHV3_9EUKA</name>
<evidence type="ECO:0000313" key="1">
    <source>
        <dbReference type="EMBL" id="KAK8890644.1"/>
    </source>
</evidence>
<dbReference type="Proteomes" id="UP001470230">
    <property type="component" value="Unassembled WGS sequence"/>
</dbReference>
<reference evidence="1 2" key="1">
    <citation type="submission" date="2024-04" db="EMBL/GenBank/DDBJ databases">
        <title>Tritrichomonas musculus Genome.</title>
        <authorList>
            <person name="Alves-Ferreira E."/>
            <person name="Grigg M."/>
            <person name="Lorenzi H."/>
            <person name="Galac M."/>
        </authorList>
    </citation>
    <scope>NUCLEOTIDE SEQUENCE [LARGE SCALE GENOMIC DNA]</scope>
    <source>
        <strain evidence="1 2">EAF2021</strain>
    </source>
</reference>